<evidence type="ECO:0000259" key="2">
    <source>
        <dbReference type="Pfam" id="PF12890"/>
    </source>
</evidence>
<dbReference type="AlphaFoldDB" id="A0A1E5QJG1"/>
<dbReference type="InterPro" id="IPR011059">
    <property type="entry name" value="Metal-dep_hydrolase_composite"/>
</dbReference>
<dbReference type="SUPFAM" id="SSF51556">
    <property type="entry name" value="Metallo-dependent hydrolases"/>
    <property type="match status" value="1"/>
</dbReference>
<organism evidence="3">
    <name type="scientific">Desertifilum tharense IPPAS B-1220</name>
    <dbReference type="NCBI Taxonomy" id="1781255"/>
    <lineage>
        <taxon>Bacteria</taxon>
        <taxon>Bacillati</taxon>
        <taxon>Cyanobacteriota</taxon>
        <taxon>Cyanophyceae</taxon>
        <taxon>Desertifilales</taxon>
        <taxon>Desertifilaceae</taxon>
        <taxon>Desertifilum</taxon>
    </lineage>
</organism>
<dbReference type="PANTHER" id="PTHR43668:SF2">
    <property type="entry name" value="ALLANTOINASE"/>
    <property type="match status" value="1"/>
</dbReference>
<reference evidence="3" key="1">
    <citation type="submission" date="2016-09" db="EMBL/GenBank/DDBJ databases">
        <title>Draft genome of thermotolerant cyanobacterium Desertifilum sp. strain IPPAS B-1220.</title>
        <authorList>
            <person name="Sinetova M.A."/>
            <person name="Bolakhan K."/>
            <person name="Zayadan B.K."/>
            <person name="Mironov K.S."/>
            <person name="Ustinova V."/>
            <person name="Kupriyanova E.V."/>
            <person name="Sidorov R.A."/>
            <person name="Skrypnik A.N."/>
            <person name="Gogoleva N.E."/>
            <person name="Gogolev Y.V."/>
            <person name="Los D.A."/>
        </authorList>
    </citation>
    <scope>NUCLEOTIDE SEQUENCE [LARGE SCALE GENOMIC DNA]</scope>
    <source>
        <strain evidence="3">IPPAS B-1220</strain>
    </source>
</reference>
<feature type="domain" description="Dihydroorotase catalytic" evidence="2">
    <location>
        <begin position="53"/>
        <end position="152"/>
    </location>
</feature>
<dbReference type="GO" id="GO:0004151">
    <property type="term" value="F:dihydroorotase activity"/>
    <property type="evidence" value="ECO:0007669"/>
    <property type="project" value="InterPro"/>
</dbReference>
<name>A0A1E5QJG1_9CYAN</name>
<dbReference type="GO" id="GO:0005737">
    <property type="term" value="C:cytoplasm"/>
    <property type="evidence" value="ECO:0007669"/>
    <property type="project" value="TreeGrafter"/>
</dbReference>
<dbReference type="GO" id="GO:0046872">
    <property type="term" value="F:metal ion binding"/>
    <property type="evidence" value="ECO:0007669"/>
    <property type="project" value="InterPro"/>
</dbReference>
<dbReference type="RefSeq" id="WP_069967689.1">
    <property type="nucleotide sequence ID" value="NZ_CM124774.1"/>
</dbReference>
<dbReference type="OrthoDB" id="9765462at2"/>
<dbReference type="Gene3D" id="2.30.40.10">
    <property type="entry name" value="Urease, subunit C, domain 1"/>
    <property type="match status" value="1"/>
</dbReference>
<dbReference type="InterPro" id="IPR024403">
    <property type="entry name" value="DHOase_cat"/>
</dbReference>
<dbReference type="NCBIfam" id="NF005614">
    <property type="entry name" value="PRK07369.1"/>
    <property type="match status" value="1"/>
</dbReference>
<dbReference type="EMBL" id="MJGC01000062">
    <property type="protein sequence ID" value="OEJ74741.1"/>
    <property type="molecule type" value="Genomic_DNA"/>
</dbReference>
<protein>
    <submittedName>
        <fullName evidence="3">Dihydroorotase</fullName>
    </submittedName>
</protein>
<dbReference type="InterPro" id="IPR032466">
    <property type="entry name" value="Metal_Hydrolase"/>
</dbReference>
<dbReference type="PANTHER" id="PTHR43668">
    <property type="entry name" value="ALLANTOINASE"/>
    <property type="match status" value="1"/>
</dbReference>
<sequence length="426" mass="46052">MNDLFQQIRILEPLSQTDQIADVWVRKGCIVKIGVEVTEIPEETTRRDCRGWVMGPGLVDLYSHSGEPGFEERETLTSLSEAAKAGGFTRLSILPSTEPPADNLATLSLLHQKSRETGVKLQFWGALTEGVKGERMTELAELAMGGIVGFAEGQPLPSLLLLRRLLEYAQPLNQPVALWPVSRELVGNGVMREGINSIRFGVPGVPVAAETAALAGLLELVEFVGTPVHLMRVSTARGVALIADAKSRGLPITASTPWMHLLLDTQAIGGEWRWGTGFPPYNPNLRLEPPLGNPEDRQALVAAVKSGVIDAIAIDHAPYTYEEKTVAFAESPPGAIGLELALPLLWQGLVSTGELSALELWRSLSTNPALCLQQEPAQLAENSPAELTLFNPEETWVVDGSSLKSLAANTPWWGQEIQGKVVECVS</sequence>
<dbReference type="InterPro" id="IPR050138">
    <property type="entry name" value="DHOase/Allantoinase_Hydrolase"/>
</dbReference>
<dbReference type="GO" id="GO:0006221">
    <property type="term" value="P:pyrimidine nucleotide biosynthetic process"/>
    <property type="evidence" value="ECO:0007669"/>
    <property type="project" value="UniProtKB-KW"/>
</dbReference>
<evidence type="ECO:0000313" key="3">
    <source>
        <dbReference type="EMBL" id="OEJ74741.1"/>
    </source>
</evidence>
<keyword evidence="1" id="KW-0665">Pyrimidine biosynthesis</keyword>
<dbReference type="Pfam" id="PF12890">
    <property type="entry name" value="DHOase"/>
    <property type="match status" value="1"/>
</dbReference>
<dbReference type="InterPro" id="IPR004722">
    <property type="entry name" value="DHOase"/>
</dbReference>
<evidence type="ECO:0000256" key="1">
    <source>
        <dbReference type="ARBA" id="ARBA00022975"/>
    </source>
</evidence>
<accession>A0A1E5QJG1</accession>
<dbReference type="Gene3D" id="3.20.20.140">
    <property type="entry name" value="Metal-dependent hydrolases"/>
    <property type="match status" value="1"/>
</dbReference>
<dbReference type="STRING" id="1781255.BH720_13255"/>
<gene>
    <name evidence="3" type="ORF">BH720_13255</name>
</gene>
<dbReference type="GO" id="GO:0004038">
    <property type="term" value="F:allantoinase activity"/>
    <property type="evidence" value="ECO:0007669"/>
    <property type="project" value="TreeGrafter"/>
</dbReference>
<comment type="caution">
    <text evidence="3">The sequence shown here is derived from an EMBL/GenBank/DDBJ whole genome shotgun (WGS) entry which is preliminary data.</text>
</comment>
<dbReference type="CDD" id="cd01317">
    <property type="entry name" value="DHOase_IIa"/>
    <property type="match status" value="1"/>
</dbReference>
<dbReference type="SUPFAM" id="SSF51338">
    <property type="entry name" value="Composite domain of metallo-dependent hydrolases"/>
    <property type="match status" value="1"/>
</dbReference>
<proteinExistence type="predicted"/>
<dbReference type="NCBIfam" id="TIGR00857">
    <property type="entry name" value="pyrC_multi"/>
    <property type="match status" value="1"/>
</dbReference>
<dbReference type="GO" id="GO:0006145">
    <property type="term" value="P:purine nucleobase catabolic process"/>
    <property type="evidence" value="ECO:0007669"/>
    <property type="project" value="TreeGrafter"/>
</dbReference>